<dbReference type="EC" id="3.5.1.88" evidence="6"/>
<accession>A0A2A4F0H6</accession>
<dbReference type="InterPro" id="IPR023635">
    <property type="entry name" value="Peptide_deformylase"/>
</dbReference>
<dbReference type="NCBIfam" id="NF001159">
    <property type="entry name" value="PRK00150.1-3"/>
    <property type="match status" value="1"/>
</dbReference>
<dbReference type="SUPFAM" id="SSF56420">
    <property type="entry name" value="Peptide deformylase"/>
    <property type="match status" value="1"/>
</dbReference>
<evidence type="ECO:0000256" key="3">
    <source>
        <dbReference type="ARBA" id="ARBA00022801"/>
    </source>
</evidence>
<evidence type="ECO:0000256" key="7">
    <source>
        <dbReference type="SAM" id="MobiDB-lite"/>
    </source>
</evidence>
<sequence>MGSQAGRTVSAAPRRRTASKRTASQSRITHFTNMALLNILNYPDKRLYKVAKPVETVNDRIRRLVADMAETMYAAPGVGLAATQVDVHERVVVIDVSETHDELRVFINPEIVWKSDEKKLSEEGCLSVPGIYDDVERAEKVRVRALNEKSESFEVDCEGLLAVCIQHEMDHLLGHVFVEYLSPLKQSRIKTRMKKLAHAM</sequence>
<dbReference type="GO" id="GO:0006412">
    <property type="term" value="P:translation"/>
    <property type="evidence" value="ECO:0007669"/>
    <property type="project" value="UniProtKB-UniRule"/>
</dbReference>
<comment type="catalytic activity">
    <reaction evidence="6">
        <text>N-terminal N-formyl-L-methionyl-[peptide] + H2O = N-terminal L-methionyl-[peptide] + formate</text>
        <dbReference type="Rhea" id="RHEA:24420"/>
        <dbReference type="Rhea" id="RHEA-COMP:10639"/>
        <dbReference type="Rhea" id="RHEA-COMP:10640"/>
        <dbReference type="ChEBI" id="CHEBI:15377"/>
        <dbReference type="ChEBI" id="CHEBI:15740"/>
        <dbReference type="ChEBI" id="CHEBI:49298"/>
        <dbReference type="ChEBI" id="CHEBI:64731"/>
        <dbReference type="EC" id="3.5.1.88"/>
    </reaction>
</comment>
<evidence type="ECO:0000313" key="8">
    <source>
        <dbReference type="EMBL" id="PCE26074.1"/>
    </source>
</evidence>
<comment type="caution">
    <text evidence="8">The sequence shown here is derived from an EMBL/GenBank/DDBJ whole genome shotgun (WGS) entry which is preliminary data.</text>
</comment>
<organism evidence="8 9">
    <name type="scientific">Paraburkholderia acidicola</name>
    <dbReference type="NCBI Taxonomy" id="1912599"/>
    <lineage>
        <taxon>Bacteria</taxon>
        <taxon>Pseudomonadati</taxon>
        <taxon>Pseudomonadota</taxon>
        <taxon>Betaproteobacteria</taxon>
        <taxon>Burkholderiales</taxon>
        <taxon>Burkholderiaceae</taxon>
        <taxon>Paraburkholderia</taxon>
    </lineage>
</organism>
<feature type="region of interest" description="Disordered" evidence="7">
    <location>
        <begin position="1"/>
        <end position="24"/>
    </location>
</feature>
<dbReference type="CDD" id="cd00487">
    <property type="entry name" value="Pep_deformylase"/>
    <property type="match status" value="1"/>
</dbReference>
<comment type="function">
    <text evidence="6">Removes the formyl group from the N-terminal Met of newly synthesized proteins. Requires at least a dipeptide for an efficient rate of reaction. N-terminal L-methionine is a prerequisite for activity but the enzyme has broad specificity at other positions.</text>
</comment>
<dbReference type="NCBIfam" id="TIGR00079">
    <property type="entry name" value="pept_deformyl"/>
    <property type="match status" value="1"/>
</dbReference>
<dbReference type="OrthoDB" id="9804313at2"/>
<dbReference type="FunFam" id="3.90.45.10:FF:000001">
    <property type="entry name" value="Peptide deformylase"/>
    <property type="match status" value="1"/>
</dbReference>
<dbReference type="Proteomes" id="UP000218022">
    <property type="component" value="Unassembled WGS sequence"/>
</dbReference>
<dbReference type="Pfam" id="PF01327">
    <property type="entry name" value="Pep_deformylase"/>
    <property type="match status" value="1"/>
</dbReference>
<dbReference type="AlphaFoldDB" id="A0A2A4F0H6"/>
<dbReference type="GO" id="GO:0042586">
    <property type="term" value="F:peptide deformylase activity"/>
    <property type="evidence" value="ECO:0007669"/>
    <property type="project" value="UniProtKB-UniRule"/>
</dbReference>
<keyword evidence="5 6" id="KW-0408">Iron</keyword>
<dbReference type="PANTHER" id="PTHR10458">
    <property type="entry name" value="PEPTIDE DEFORMYLASE"/>
    <property type="match status" value="1"/>
</dbReference>
<dbReference type="InterPro" id="IPR036821">
    <property type="entry name" value="Peptide_deformylase_sf"/>
</dbReference>
<name>A0A2A4F0H6_9BURK</name>
<evidence type="ECO:0000256" key="6">
    <source>
        <dbReference type="HAMAP-Rule" id="MF_00163"/>
    </source>
</evidence>
<dbReference type="GO" id="GO:0046872">
    <property type="term" value="F:metal ion binding"/>
    <property type="evidence" value="ECO:0007669"/>
    <property type="project" value="UniProtKB-KW"/>
</dbReference>
<keyword evidence="4 6" id="KW-0648">Protein biosynthesis</keyword>
<keyword evidence="2 6" id="KW-0479">Metal-binding</keyword>
<evidence type="ECO:0000313" key="9">
    <source>
        <dbReference type="Proteomes" id="UP000218022"/>
    </source>
</evidence>
<proteinExistence type="inferred from homology"/>
<gene>
    <name evidence="6" type="primary">def</name>
    <name evidence="8" type="ORF">BWP39_16240</name>
</gene>
<keyword evidence="3 6" id="KW-0378">Hydrolase</keyword>
<feature type="binding site" evidence="6">
    <location>
        <position position="125"/>
    </location>
    <ligand>
        <name>Fe cation</name>
        <dbReference type="ChEBI" id="CHEBI:24875"/>
    </ligand>
</feature>
<comment type="cofactor">
    <cofactor evidence="6">
        <name>Fe(2+)</name>
        <dbReference type="ChEBI" id="CHEBI:29033"/>
    </cofactor>
    <text evidence="6">Binds 1 Fe(2+) ion.</text>
</comment>
<evidence type="ECO:0000256" key="2">
    <source>
        <dbReference type="ARBA" id="ARBA00022723"/>
    </source>
</evidence>
<dbReference type="PRINTS" id="PR01576">
    <property type="entry name" value="PDEFORMYLASE"/>
</dbReference>
<reference evidence="8 9" key="1">
    <citation type="submission" date="2017-01" db="EMBL/GenBank/DDBJ databases">
        <title>Whole-Genome Shotgun Sequencing of Two beta-Proteobacterial Species in Search of the Bulgecin Biosynthetic Cluster.</title>
        <authorList>
            <person name="Horsman M.E."/>
            <person name="Marous D.R."/>
            <person name="Li R."/>
            <person name="Oliver R.A."/>
            <person name="Byun B."/>
            <person name="Emrich S.J."/>
            <person name="Boggess B."/>
            <person name="Townsend C.A."/>
            <person name="Mobashery S."/>
        </authorList>
    </citation>
    <scope>NUCLEOTIDE SEQUENCE [LARGE SCALE GENOMIC DNA]</scope>
    <source>
        <strain evidence="8 9">ATCC 31363</strain>
    </source>
</reference>
<dbReference type="Gene3D" id="3.90.45.10">
    <property type="entry name" value="Peptide deformylase"/>
    <property type="match status" value="1"/>
</dbReference>
<evidence type="ECO:0000256" key="1">
    <source>
        <dbReference type="ARBA" id="ARBA00010759"/>
    </source>
</evidence>
<dbReference type="HAMAP" id="MF_00163">
    <property type="entry name" value="Pep_deformylase"/>
    <property type="match status" value="1"/>
</dbReference>
<feature type="binding site" evidence="6">
    <location>
        <position position="171"/>
    </location>
    <ligand>
        <name>Fe cation</name>
        <dbReference type="ChEBI" id="CHEBI:24875"/>
    </ligand>
</feature>
<dbReference type="PIRSF" id="PIRSF004749">
    <property type="entry name" value="Pep_def"/>
    <property type="match status" value="1"/>
</dbReference>
<dbReference type="EMBL" id="MTZV01000004">
    <property type="protein sequence ID" value="PCE26074.1"/>
    <property type="molecule type" value="Genomic_DNA"/>
</dbReference>
<feature type="active site" evidence="6">
    <location>
        <position position="168"/>
    </location>
</feature>
<feature type="binding site" evidence="6">
    <location>
        <position position="167"/>
    </location>
    <ligand>
        <name>Fe cation</name>
        <dbReference type="ChEBI" id="CHEBI:24875"/>
    </ligand>
</feature>
<protein>
    <recommendedName>
        <fullName evidence="6">Peptide deformylase</fullName>
        <shortName evidence="6">PDF</shortName>
        <ecNumber evidence="6">3.5.1.88</ecNumber>
    </recommendedName>
    <alternativeName>
        <fullName evidence="6">Polypeptide deformylase</fullName>
    </alternativeName>
</protein>
<evidence type="ECO:0000256" key="4">
    <source>
        <dbReference type="ARBA" id="ARBA00022917"/>
    </source>
</evidence>
<dbReference type="PANTHER" id="PTHR10458:SF22">
    <property type="entry name" value="PEPTIDE DEFORMYLASE"/>
    <property type="match status" value="1"/>
</dbReference>
<comment type="similarity">
    <text evidence="1 6">Belongs to the polypeptide deformylase family.</text>
</comment>
<evidence type="ECO:0000256" key="5">
    <source>
        <dbReference type="ARBA" id="ARBA00023004"/>
    </source>
</evidence>